<organism evidence="2 4">
    <name type="scientific">Gibberella zeae (strain ATCC MYA-4620 / CBS 123657 / FGSC 9075 / NRRL 31084 / PH-1)</name>
    <name type="common">Wheat head blight fungus</name>
    <name type="synonym">Fusarium graminearum</name>
    <dbReference type="NCBI Taxonomy" id="229533"/>
    <lineage>
        <taxon>Eukaryota</taxon>
        <taxon>Fungi</taxon>
        <taxon>Dikarya</taxon>
        <taxon>Ascomycota</taxon>
        <taxon>Pezizomycotina</taxon>
        <taxon>Sordariomycetes</taxon>
        <taxon>Hypocreomycetidae</taxon>
        <taxon>Hypocreales</taxon>
        <taxon>Nectriaceae</taxon>
        <taxon>Fusarium</taxon>
    </lineage>
</organism>
<feature type="compositionally biased region" description="Basic residues" evidence="1">
    <location>
        <begin position="52"/>
        <end position="63"/>
    </location>
</feature>
<dbReference type="Proteomes" id="UP000070720">
    <property type="component" value="Chromosome 1"/>
</dbReference>
<dbReference type="EMBL" id="HG970332">
    <property type="protein sequence ID" value="CEF73615.1"/>
    <property type="molecule type" value="Genomic_DNA"/>
</dbReference>
<proteinExistence type="predicted"/>
<dbReference type="AlphaFoldDB" id="I1S542"/>
<feature type="compositionally biased region" description="Polar residues" evidence="1">
    <location>
        <begin position="79"/>
        <end position="90"/>
    </location>
</feature>
<accession>I1S542</accession>
<evidence type="ECO:0000313" key="4">
    <source>
        <dbReference type="Proteomes" id="UP000070720"/>
    </source>
</evidence>
<dbReference type="EnsemblFungi" id="CEF73615">
    <property type="protein sequence ID" value="CEF73615"/>
    <property type="gene ID" value="FGRRES_11960"/>
</dbReference>
<dbReference type="RefSeq" id="XP_011317282.1">
    <property type="nucleotide sequence ID" value="XM_011318980.1"/>
</dbReference>
<reference evidence="3" key="4">
    <citation type="submission" date="2017-01" db="UniProtKB">
        <authorList>
            <consortium name="EnsemblFungi"/>
        </authorList>
    </citation>
    <scope>IDENTIFICATION</scope>
    <source>
        <strain evidence="3">PH-1 / ATCC MYA-4620 / FGSC 9075 / NRRL 31084</strain>
    </source>
</reference>
<name>I1S542_GIBZE</name>
<sequence length="107" mass="11978">MGSEPRVRKRDDTSSKEKRKWREAVGEGDEETHPSRVNQLGQGTIKAGQGKARQRKGKAKQRRGLPLTSNHRLRRDSLGSYTEHNVSNCPTKPPWACVDGGMQQLVS</sequence>
<accession>A0A098D584</accession>
<evidence type="ECO:0000313" key="3">
    <source>
        <dbReference type="EnsemblFungi" id="CEF73615"/>
    </source>
</evidence>
<keyword evidence="4" id="KW-1185">Reference proteome</keyword>
<reference evidence="2 4" key="3">
    <citation type="journal article" date="2015" name="BMC Genomics">
        <title>The completed genome sequence of the pathogenic ascomycete fungus Fusarium graminearum.</title>
        <authorList>
            <person name="King R."/>
            <person name="Urban M."/>
            <person name="Hammond-Kosack M.C."/>
            <person name="Hassani-Pak K."/>
            <person name="Hammond-Kosack K.E."/>
        </authorList>
    </citation>
    <scope>NUCLEOTIDE SEQUENCE [LARGE SCALE GENOMIC DNA]</scope>
    <source>
        <strain evidence="4">ATCC MYA-4620 / CBS 123657 / FGSC 9075 / NRRL 31084 / PH-1</strain>
        <strain evidence="2">PH-1</strain>
    </source>
</reference>
<feature type="region of interest" description="Disordered" evidence="1">
    <location>
        <begin position="1"/>
        <end position="107"/>
    </location>
</feature>
<feature type="compositionally biased region" description="Basic and acidic residues" evidence="1">
    <location>
        <begin position="1"/>
        <end position="25"/>
    </location>
</feature>
<gene>
    <name evidence="2" type="ORF">FGRAMPH1_01T03619</name>
</gene>
<reference evidence="3 4" key="2">
    <citation type="journal article" date="2010" name="Nature">
        <title>Comparative genomics reveals mobile pathogenicity chromosomes in Fusarium.</title>
        <authorList>
            <person name="Ma L.J."/>
            <person name="van der Does H.C."/>
            <person name="Borkovich K.A."/>
            <person name="Coleman J.J."/>
            <person name="Daboussi M.J."/>
            <person name="Di Pietro A."/>
            <person name="Dufresne M."/>
            <person name="Freitag M."/>
            <person name="Grabherr M."/>
            <person name="Henrissat B."/>
            <person name="Houterman P.M."/>
            <person name="Kang S."/>
            <person name="Shim W.B."/>
            <person name="Woloshuk C."/>
            <person name="Xie X."/>
            <person name="Xu J.R."/>
            <person name="Antoniw J."/>
            <person name="Baker S.E."/>
            <person name="Bluhm B.H."/>
            <person name="Breakspear A."/>
            <person name="Brown D.W."/>
            <person name="Butchko R.A."/>
            <person name="Chapman S."/>
            <person name="Coulson R."/>
            <person name="Coutinho P.M."/>
            <person name="Danchin E.G."/>
            <person name="Diener A."/>
            <person name="Gale L.R."/>
            <person name="Gardiner D.M."/>
            <person name="Goff S."/>
            <person name="Hammond-Kosack K.E."/>
            <person name="Hilburn K."/>
            <person name="Hua-Van A."/>
            <person name="Jonkers W."/>
            <person name="Kazan K."/>
            <person name="Kodira C.D."/>
            <person name="Koehrsen M."/>
            <person name="Kumar L."/>
            <person name="Lee Y.H."/>
            <person name="Li L."/>
            <person name="Manners J.M."/>
            <person name="Miranda-Saavedra D."/>
            <person name="Mukherjee M."/>
            <person name="Park G."/>
            <person name="Park J."/>
            <person name="Park S.Y."/>
            <person name="Proctor R.H."/>
            <person name="Regev A."/>
            <person name="Ruiz-Roldan M.C."/>
            <person name="Sain D."/>
            <person name="Sakthikumar S."/>
            <person name="Sykes S."/>
            <person name="Schwartz D.C."/>
            <person name="Turgeon B.G."/>
            <person name="Wapinski I."/>
            <person name="Yoder O."/>
            <person name="Young S."/>
            <person name="Zeng Q."/>
            <person name="Zhou S."/>
            <person name="Galagan J."/>
            <person name="Cuomo C.A."/>
            <person name="Kistler H.C."/>
            <person name="Rep M."/>
        </authorList>
    </citation>
    <scope>GENOME REANNOTATION</scope>
    <source>
        <strain evidence="4">ATCC MYA-4620 / CBS 123657 / FGSC 9075 / NRRL 31084 / PH-1</strain>
        <strain evidence="3">PH-1 / ATCC MYA-4620 / FGSC 9075 / NRRL 31084</strain>
    </source>
</reference>
<dbReference type="KEGG" id="fgr:FGSG_11960"/>
<dbReference type="InParanoid" id="I1S542"/>
<evidence type="ECO:0000313" key="2">
    <source>
        <dbReference type="EMBL" id="CEF73615.1"/>
    </source>
</evidence>
<protein>
    <submittedName>
        <fullName evidence="2">Chromosome 1, complete genome</fullName>
    </submittedName>
</protein>
<dbReference type="VEuPathDB" id="FungiDB:FGRAMPH1_01G03619"/>
<dbReference type="HOGENOM" id="CLU_2210296_0_0_1"/>
<reference evidence="3 4" key="1">
    <citation type="journal article" date="2007" name="Science">
        <title>The Fusarium graminearum genome reveals a link between localized polymorphism and pathogen specialization.</title>
        <authorList>
            <person name="Cuomo C.A."/>
            <person name="Gueldener U."/>
            <person name="Xu J.-R."/>
            <person name="Trail F."/>
            <person name="Turgeon B.G."/>
            <person name="Di Pietro A."/>
            <person name="Walton J.D."/>
            <person name="Ma L.-J."/>
            <person name="Baker S.E."/>
            <person name="Rep M."/>
            <person name="Adam G."/>
            <person name="Antoniw J."/>
            <person name="Baldwin T."/>
            <person name="Calvo S.E."/>
            <person name="Chang Y.-L."/>
            <person name="DeCaprio D."/>
            <person name="Gale L.R."/>
            <person name="Gnerre S."/>
            <person name="Goswami R.S."/>
            <person name="Hammond-Kosack K."/>
            <person name="Harris L.J."/>
            <person name="Hilburn K."/>
            <person name="Kennell J.C."/>
            <person name="Kroken S."/>
            <person name="Magnuson J.K."/>
            <person name="Mannhaupt G."/>
            <person name="Mauceli E.W."/>
            <person name="Mewes H.-W."/>
            <person name="Mitterbauer R."/>
            <person name="Muehlbauer G."/>
            <person name="Muensterkoetter M."/>
            <person name="Nelson D."/>
            <person name="O'Donnell K."/>
            <person name="Ouellet T."/>
            <person name="Qi W."/>
            <person name="Quesneville H."/>
            <person name="Roncero M.I.G."/>
            <person name="Seong K.-Y."/>
            <person name="Tetko I.V."/>
            <person name="Urban M."/>
            <person name="Waalwijk C."/>
            <person name="Ward T.J."/>
            <person name="Yao J."/>
            <person name="Birren B.W."/>
            <person name="Kistler H.C."/>
        </authorList>
    </citation>
    <scope>NUCLEOTIDE SEQUENCE [LARGE SCALE GENOMIC DNA]</scope>
    <source>
        <strain evidence="4">ATCC MYA-4620 / CBS 123657 / FGSC 9075 / NRRL 31084 / PH-1</strain>
        <strain evidence="3">PH-1 / ATCC MYA-4620 / FGSC 9075 / NRRL 31084</strain>
    </source>
</reference>
<evidence type="ECO:0000256" key="1">
    <source>
        <dbReference type="SAM" id="MobiDB-lite"/>
    </source>
</evidence>